<dbReference type="GO" id="GO:0008685">
    <property type="term" value="F:2-C-methyl-D-erythritol 2,4-cyclodiphosphate synthase activity"/>
    <property type="evidence" value="ECO:0007669"/>
    <property type="project" value="InterPro"/>
</dbReference>
<dbReference type="InterPro" id="IPR036571">
    <property type="entry name" value="MECDP_synthase_sf"/>
</dbReference>
<dbReference type="PANTHER" id="PTHR43181">
    <property type="entry name" value="2-C-METHYL-D-ERYTHRITOL 2,4-CYCLODIPHOSPHATE SYNTHASE, CHLOROPLASTIC"/>
    <property type="match status" value="1"/>
</dbReference>
<dbReference type="Pfam" id="PF02542">
    <property type="entry name" value="YgbB"/>
    <property type="match status" value="1"/>
</dbReference>
<dbReference type="PANTHER" id="PTHR43181:SF1">
    <property type="entry name" value="2-C-METHYL-D-ERYTHRITOL 2,4-CYCLODIPHOSPHATE SYNTHASE, CHLOROPLASTIC"/>
    <property type="match status" value="1"/>
</dbReference>
<proteinExistence type="predicted"/>
<evidence type="ECO:0000313" key="2">
    <source>
        <dbReference type="EMBL" id="SVB50930.1"/>
    </source>
</evidence>
<dbReference type="InterPro" id="IPR003526">
    <property type="entry name" value="MECDP_synthase"/>
</dbReference>
<reference evidence="2" key="1">
    <citation type="submission" date="2018-05" db="EMBL/GenBank/DDBJ databases">
        <authorList>
            <person name="Lanie J.A."/>
            <person name="Ng W.-L."/>
            <person name="Kazmierczak K.M."/>
            <person name="Andrzejewski T.M."/>
            <person name="Davidsen T.M."/>
            <person name="Wayne K.J."/>
            <person name="Tettelin H."/>
            <person name="Glass J.I."/>
            <person name="Rusch D."/>
            <person name="Podicherti R."/>
            <person name="Tsui H.-C.T."/>
            <person name="Winkler M.E."/>
        </authorList>
    </citation>
    <scope>NUCLEOTIDE SEQUENCE</scope>
</reference>
<protein>
    <recommendedName>
        <fullName evidence="1">2-C-methyl-D-erythritol 2,4-cyclodiphosphate synthase domain-containing protein</fullName>
    </recommendedName>
</protein>
<organism evidence="2">
    <name type="scientific">marine metagenome</name>
    <dbReference type="NCBI Taxonomy" id="408172"/>
    <lineage>
        <taxon>unclassified sequences</taxon>
        <taxon>metagenomes</taxon>
        <taxon>ecological metagenomes</taxon>
    </lineage>
</organism>
<evidence type="ECO:0000259" key="1">
    <source>
        <dbReference type="Pfam" id="PF02542"/>
    </source>
</evidence>
<dbReference type="GO" id="GO:0016114">
    <property type="term" value="P:terpenoid biosynthetic process"/>
    <property type="evidence" value="ECO:0007669"/>
    <property type="project" value="InterPro"/>
</dbReference>
<dbReference type="EMBL" id="UINC01044880">
    <property type="protein sequence ID" value="SVB50930.1"/>
    <property type="molecule type" value="Genomic_DNA"/>
</dbReference>
<gene>
    <name evidence="2" type="ORF">METZ01_LOCUS203784</name>
</gene>
<name>A0A382EJP1_9ZZZZ</name>
<dbReference type="AlphaFoldDB" id="A0A382EJP1"/>
<feature type="domain" description="2-C-methyl-D-erythritol 2,4-cyclodiphosphate synthase" evidence="1">
    <location>
        <begin position="2"/>
        <end position="40"/>
    </location>
</feature>
<accession>A0A382EJP1</accession>
<feature type="non-terminal residue" evidence="2">
    <location>
        <position position="40"/>
    </location>
</feature>
<dbReference type="SUPFAM" id="SSF69765">
    <property type="entry name" value="IpsF-like"/>
    <property type="match status" value="1"/>
</dbReference>
<dbReference type="Gene3D" id="3.30.1330.50">
    <property type="entry name" value="2-C-methyl-D-erythritol 2,4-cyclodiphosphate synthase"/>
    <property type="match status" value="1"/>
</dbReference>
<sequence length="40" mass="4340">MFRIGNGYDVHRLVEGRKLILGGVDIPHPLGLDGHSDADV</sequence>